<proteinExistence type="predicted"/>
<protein>
    <submittedName>
        <fullName evidence="2">Uncharacterized protein</fullName>
    </submittedName>
</protein>
<keyword evidence="1" id="KW-0472">Membrane</keyword>
<dbReference type="Proteomes" id="UP000193623">
    <property type="component" value="Unassembled WGS sequence"/>
</dbReference>
<evidence type="ECO:0000313" key="3">
    <source>
        <dbReference type="Proteomes" id="UP000193623"/>
    </source>
</evidence>
<dbReference type="RefSeq" id="WP_085863154.1">
    <property type="nucleotide sequence ID" value="NZ_FWFT01000001.1"/>
</dbReference>
<feature type="transmembrane region" description="Helical" evidence="1">
    <location>
        <begin position="27"/>
        <end position="43"/>
    </location>
</feature>
<accession>A0A1Y5RMM5</accession>
<keyword evidence="1" id="KW-1133">Transmembrane helix</keyword>
<reference evidence="2 3" key="1">
    <citation type="submission" date="2017-03" db="EMBL/GenBank/DDBJ databases">
        <authorList>
            <person name="Afonso C.L."/>
            <person name="Miller P.J."/>
            <person name="Scott M.A."/>
            <person name="Spackman E."/>
            <person name="Goraichik I."/>
            <person name="Dimitrov K.M."/>
            <person name="Suarez D.L."/>
            <person name="Swayne D.E."/>
        </authorList>
    </citation>
    <scope>NUCLEOTIDE SEQUENCE [LARGE SCALE GENOMIC DNA]</scope>
    <source>
        <strain evidence="2 3">CECT 8397</strain>
    </source>
</reference>
<dbReference type="OrthoDB" id="7868126at2"/>
<keyword evidence="1" id="KW-0812">Transmembrane</keyword>
<name>A0A1Y5RMM5_9RHOB</name>
<keyword evidence="3" id="KW-1185">Reference proteome</keyword>
<sequence>MTWEWVVLGAIIVVSVLPLIKWLRRLVWAFCVAFVGMMLIHMQHNPGEATLALGAMGSGLMVARPVRRIVLGGLL</sequence>
<dbReference type="EMBL" id="FWFT01000001">
    <property type="protein sequence ID" value="SLN19877.1"/>
    <property type="molecule type" value="Genomic_DNA"/>
</dbReference>
<feature type="transmembrane region" description="Helical" evidence="1">
    <location>
        <begin position="6"/>
        <end position="22"/>
    </location>
</feature>
<gene>
    <name evidence="2" type="ORF">PSJ8397_00723</name>
</gene>
<evidence type="ECO:0000313" key="2">
    <source>
        <dbReference type="EMBL" id="SLN19877.1"/>
    </source>
</evidence>
<dbReference type="AlphaFoldDB" id="A0A1Y5RMM5"/>
<organism evidence="2 3">
    <name type="scientific">Pseudooctadecabacter jejudonensis</name>
    <dbReference type="NCBI Taxonomy" id="1391910"/>
    <lineage>
        <taxon>Bacteria</taxon>
        <taxon>Pseudomonadati</taxon>
        <taxon>Pseudomonadota</taxon>
        <taxon>Alphaproteobacteria</taxon>
        <taxon>Rhodobacterales</taxon>
        <taxon>Paracoccaceae</taxon>
        <taxon>Pseudooctadecabacter</taxon>
    </lineage>
</organism>
<evidence type="ECO:0000256" key="1">
    <source>
        <dbReference type="SAM" id="Phobius"/>
    </source>
</evidence>